<evidence type="ECO:0000256" key="1">
    <source>
        <dbReference type="ARBA" id="ARBA00000868"/>
    </source>
</evidence>
<dbReference type="GO" id="GO:0044209">
    <property type="term" value="P:AMP salvage"/>
    <property type="evidence" value="ECO:0007669"/>
    <property type="project" value="UniProtKB-UniPathway"/>
</dbReference>
<evidence type="ECO:0000256" key="6">
    <source>
        <dbReference type="ARBA" id="ARBA00011893"/>
    </source>
</evidence>
<dbReference type="GO" id="GO:0003999">
    <property type="term" value="F:adenine phosphoribosyltransferase activity"/>
    <property type="evidence" value="ECO:0007669"/>
    <property type="project" value="UniProtKB-EC"/>
</dbReference>
<dbReference type="EMBL" id="LR782982">
    <property type="protein sequence ID" value="CAB3222625.1"/>
    <property type="molecule type" value="mRNA"/>
</dbReference>
<reference evidence="13" key="1">
    <citation type="submission" date="2020-04" db="EMBL/GenBank/DDBJ databases">
        <authorList>
            <person name="Neveu A P."/>
        </authorList>
    </citation>
    <scope>NUCLEOTIDE SEQUENCE</scope>
    <source>
        <tissue evidence="13">Whole embryo</tissue>
    </source>
</reference>
<evidence type="ECO:0000259" key="12">
    <source>
        <dbReference type="Pfam" id="PF00156"/>
    </source>
</evidence>
<dbReference type="GO" id="GO:0005737">
    <property type="term" value="C:cytoplasm"/>
    <property type="evidence" value="ECO:0007669"/>
    <property type="project" value="UniProtKB-SubCell"/>
</dbReference>
<evidence type="ECO:0000256" key="2">
    <source>
        <dbReference type="ARBA" id="ARBA00003968"/>
    </source>
</evidence>
<evidence type="ECO:0000256" key="5">
    <source>
        <dbReference type="ARBA" id="ARBA00008391"/>
    </source>
</evidence>
<keyword evidence="9 13" id="KW-0328">Glycosyltransferase</keyword>
<comment type="subcellular location">
    <subcellularLocation>
        <location evidence="3">Cytoplasm</location>
    </subcellularLocation>
</comment>
<comment type="catalytic activity">
    <reaction evidence="1">
        <text>AMP + diphosphate = 5-phospho-alpha-D-ribose 1-diphosphate + adenine</text>
        <dbReference type="Rhea" id="RHEA:16609"/>
        <dbReference type="ChEBI" id="CHEBI:16708"/>
        <dbReference type="ChEBI" id="CHEBI:33019"/>
        <dbReference type="ChEBI" id="CHEBI:58017"/>
        <dbReference type="ChEBI" id="CHEBI:456215"/>
        <dbReference type="EC" id="2.4.2.7"/>
    </reaction>
</comment>
<comment type="pathway">
    <text evidence="4">Purine metabolism; AMP biosynthesis via salvage pathway; AMP from adenine: step 1/1.</text>
</comment>
<comment type="function">
    <text evidence="2">Catalyzes a salvage reaction resulting in the formation of AMP, that is energically less costly than de novo synthesis.</text>
</comment>
<evidence type="ECO:0000256" key="9">
    <source>
        <dbReference type="ARBA" id="ARBA00022676"/>
    </source>
</evidence>
<organism evidence="13">
    <name type="scientific">Phallusia mammillata</name>
    <dbReference type="NCBI Taxonomy" id="59560"/>
    <lineage>
        <taxon>Eukaryota</taxon>
        <taxon>Metazoa</taxon>
        <taxon>Chordata</taxon>
        <taxon>Tunicata</taxon>
        <taxon>Ascidiacea</taxon>
        <taxon>Phlebobranchia</taxon>
        <taxon>Ascidiidae</taxon>
        <taxon>Phallusia</taxon>
    </lineage>
</organism>
<comment type="similarity">
    <text evidence="5">Belongs to the purine/pyrimidine phosphoribosyltransferase family.</text>
</comment>
<evidence type="ECO:0000256" key="4">
    <source>
        <dbReference type="ARBA" id="ARBA00004659"/>
    </source>
</evidence>
<dbReference type="GO" id="GO:0006166">
    <property type="term" value="P:purine ribonucleoside salvage"/>
    <property type="evidence" value="ECO:0007669"/>
    <property type="project" value="UniProtKB-KW"/>
</dbReference>
<dbReference type="Gene3D" id="3.40.50.2020">
    <property type="match status" value="1"/>
</dbReference>
<dbReference type="PANTHER" id="PTHR32315:SF3">
    <property type="entry name" value="ADENINE PHOSPHORIBOSYLTRANSFERASE"/>
    <property type="match status" value="1"/>
</dbReference>
<dbReference type="HAMAP" id="MF_00004">
    <property type="entry name" value="Aden_phosphoribosyltr"/>
    <property type="match status" value="1"/>
</dbReference>
<dbReference type="Pfam" id="PF00156">
    <property type="entry name" value="Pribosyltran"/>
    <property type="match status" value="1"/>
</dbReference>
<evidence type="ECO:0000256" key="7">
    <source>
        <dbReference type="ARBA" id="ARBA00017366"/>
    </source>
</evidence>
<dbReference type="AlphaFoldDB" id="A0A6F9D5V7"/>
<evidence type="ECO:0000256" key="3">
    <source>
        <dbReference type="ARBA" id="ARBA00004496"/>
    </source>
</evidence>
<keyword evidence="11" id="KW-0660">Purine salvage</keyword>
<accession>A0A6F9D5V7</accession>
<dbReference type="UniPathway" id="UPA00588">
    <property type="reaction ID" value="UER00646"/>
</dbReference>
<dbReference type="GO" id="GO:0016208">
    <property type="term" value="F:AMP binding"/>
    <property type="evidence" value="ECO:0007669"/>
    <property type="project" value="TreeGrafter"/>
</dbReference>
<dbReference type="SUPFAM" id="SSF53271">
    <property type="entry name" value="PRTase-like"/>
    <property type="match status" value="1"/>
</dbReference>
<dbReference type="EC" id="2.4.2.7" evidence="6"/>
<evidence type="ECO:0000256" key="10">
    <source>
        <dbReference type="ARBA" id="ARBA00022679"/>
    </source>
</evidence>
<dbReference type="GO" id="GO:0002055">
    <property type="term" value="F:adenine binding"/>
    <property type="evidence" value="ECO:0007669"/>
    <property type="project" value="TreeGrafter"/>
</dbReference>
<evidence type="ECO:0000313" key="13">
    <source>
        <dbReference type="EMBL" id="CAB3222625.1"/>
    </source>
</evidence>
<dbReference type="PANTHER" id="PTHR32315">
    <property type="entry name" value="ADENINE PHOSPHORIBOSYLTRANSFERASE"/>
    <property type="match status" value="1"/>
</dbReference>
<protein>
    <recommendedName>
        <fullName evidence="7">Adenine phosphoribosyltransferase</fullName>
        <ecNumber evidence="6">2.4.2.7</ecNumber>
    </recommendedName>
</protein>
<sequence>MSQNVVAEIKSRIGLFPNFPKSGVEFKDIFPLFQSPSLFHKVVELFEENIKENHQEVKIDAVLGLDARGFLFGPLLASKLNTSFVPVRKKGKLPGHVVSTSYALEYGEDSIEMQTGSLKEGDNVVIVDDLLATGGTMAAACKLVKQLKLNVVKCLVVIELTGLKGREKLDGTSVYSVIQYEF</sequence>
<name>A0A6F9D5V7_9ASCI</name>
<dbReference type="NCBIfam" id="TIGR01090">
    <property type="entry name" value="apt"/>
    <property type="match status" value="1"/>
</dbReference>
<dbReference type="InterPro" id="IPR029057">
    <property type="entry name" value="PRTase-like"/>
</dbReference>
<dbReference type="GO" id="GO:0006168">
    <property type="term" value="P:adenine salvage"/>
    <property type="evidence" value="ECO:0007669"/>
    <property type="project" value="InterPro"/>
</dbReference>
<dbReference type="CDD" id="cd06223">
    <property type="entry name" value="PRTases_typeI"/>
    <property type="match status" value="1"/>
</dbReference>
<dbReference type="InterPro" id="IPR000836">
    <property type="entry name" value="PRTase_dom"/>
</dbReference>
<gene>
    <name evidence="13" type="primary">Aprt</name>
</gene>
<dbReference type="InterPro" id="IPR005764">
    <property type="entry name" value="Ade_phspho_trans"/>
</dbReference>
<keyword evidence="8" id="KW-0963">Cytoplasm</keyword>
<proteinExistence type="evidence at transcript level"/>
<dbReference type="NCBIfam" id="NF002636">
    <property type="entry name" value="PRK02304.1-5"/>
    <property type="match status" value="1"/>
</dbReference>
<feature type="domain" description="Phosphoribosyltransferase" evidence="12">
    <location>
        <begin position="39"/>
        <end position="163"/>
    </location>
</feature>
<dbReference type="NCBIfam" id="NF002634">
    <property type="entry name" value="PRK02304.1-3"/>
    <property type="match status" value="1"/>
</dbReference>
<evidence type="ECO:0000256" key="11">
    <source>
        <dbReference type="ARBA" id="ARBA00022726"/>
    </source>
</evidence>
<keyword evidence="10 13" id="KW-0808">Transferase</keyword>
<dbReference type="FunFam" id="3.40.50.2020:FF:000021">
    <property type="entry name" value="Adenine phosphoribosyltransferase"/>
    <property type="match status" value="1"/>
</dbReference>
<dbReference type="InterPro" id="IPR050054">
    <property type="entry name" value="UPRTase/APRTase"/>
</dbReference>
<evidence type="ECO:0000256" key="8">
    <source>
        <dbReference type="ARBA" id="ARBA00022490"/>
    </source>
</evidence>